<dbReference type="EMBL" id="CP006912">
    <property type="protein sequence ID" value="AHB50189.1"/>
    <property type="molecule type" value="Genomic_DNA"/>
</dbReference>
<reference evidence="2 3" key="1">
    <citation type="journal article" date="2014" name="Genome Announc.">
        <title>Complete Genome Sequence of Hyphomicrobium nitrativorans Strain NL23, a Denitrifying Bacterium Isolated from Biofilm of a Methanol-Fed Denitrification System Treating Seawater at the Montreal Biodome.</title>
        <authorList>
            <person name="Martineau C."/>
            <person name="Villeneuve C."/>
            <person name="Mauffrey F."/>
            <person name="Villemur R."/>
        </authorList>
    </citation>
    <scope>NUCLEOTIDE SEQUENCE [LARGE SCALE GENOMIC DNA]</scope>
    <source>
        <strain evidence="2">NL23</strain>
    </source>
</reference>
<dbReference type="HOGENOM" id="CLU_1701876_0_0_5"/>
<dbReference type="KEGG" id="hni:W911_10515"/>
<sequence>MKRIGPWLIALISLSLAGLARGESGTEGANPGLVEVKVGINTLSKADRATLWRRVDEYATVDAVLEFCGRKLNLQRRTWAAVAPCVEVTSLRRVAAAFRSKKAGYLKGWEETHGEPEKKTALCESMKPRLAEYSKILDAHIEEARTMCSVCIFC</sequence>
<evidence type="ECO:0000256" key="1">
    <source>
        <dbReference type="SAM" id="SignalP"/>
    </source>
</evidence>
<organism evidence="2 3">
    <name type="scientific">Hyphomicrobium nitrativorans NL23</name>
    <dbReference type="NCBI Taxonomy" id="1029756"/>
    <lineage>
        <taxon>Bacteria</taxon>
        <taxon>Pseudomonadati</taxon>
        <taxon>Pseudomonadota</taxon>
        <taxon>Alphaproteobacteria</taxon>
        <taxon>Hyphomicrobiales</taxon>
        <taxon>Hyphomicrobiaceae</taxon>
        <taxon>Hyphomicrobium</taxon>
    </lineage>
</organism>
<dbReference type="PATRIC" id="fig|1029756.8.peg.2188"/>
<dbReference type="AlphaFoldDB" id="V5SJP3"/>
<dbReference type="RefSeq" id="WP_023787456.1">
    <property type="nucleotide sequence ID" value="NC_022997.1"/>
</dbReference>
<evidence type="ECO:0000313" key="2">
    <source>
        <dbReference type="EMBL" id="AHB50189.1"/>
    </source>
</evidence>
<protein>
    <submittedName>
        <fullName evidence="2">Uncharacterized protein</fullName>
    </submittedName>
</protein>
<keyword evidence="3" id="KW-1185">Reference proteome</keyword>
<accession>V5SJP3</accession>
<proteinExistence type="predicted"/>
<dbReference type="OrthoDB" id="7933266at2"/>
<dbReference type="STRING" id="1029756.W911_10515"/>
<dbReference type="Proteomes" id="UP000018542">
    <property type="component" value="Chromosome"/>
</dbReference>
<feature type="signal peptide" evidence="1">
    <location>
        <begin position="1"/>
        <end position="20"/>
    </location>
</feature>
<gene>
    <name evidence="2" type="ORF">W911_10515</name>
</gene>
<name>V5SJP3_9HYPH</name>
<keyword evidence="1" id="KW-0732">Signal</keyword>
<evidence type="ECO:0000313" key="3">
    <source>
        <dbReference type="Proteomes" id="UP000018542"/>
    </source>
</evidence>
<feature type="chain" id="PRO_5004740756" evidence="1">
    <location>
        <begin position="21"/>
        <end position="154"/>
    </location>
</feature>